<dbReference type="Gene3D" id="2.30.42.10">
    <property type="match status" value="1"/>
</dbReference>
<dbReference type="GO" id="GO:0006508">
    <property type="term" value="P:proteolysis"/>
    <property type="evidence" value="ECO:0007669"/>
    <property type="project" value="UniProtKB-KW"/>
</dbReference>
<dbReference type="Pfam" id="PF13365">
    <property type="entry name" value="Trypsin_2"/>
    <property type="match status" value="1"/>
</dbReference>
<dbReference type="InterPro" id="IPR009003">
    <property type="entry name" value="Peptidase_S1_PA"/>
</dbReference>
<evidence type="ECO:0000313" key="9">
    <source>
        <dbReference type="Proteomes" id="UP000182089"/>
    </source>
</evidence>
<dbReference type="Proteomes" id="UP000182089">
    <property type="component" value="Unassembled WGS sequence"/>
</dbReference>
<keyword evidence="2 8" id="KW-0645">Protease</keyword>
<keyword evidence="3" id="KW-0378">Hydrolase</keyword>
<name>A0ABY1A916_9LACO</name>
<dbReference type="InterPro" id="IPR001478">
    <property type="entry name" value="PDZ"/>
</dbReference>
<feature type="domain" description="PDZ" evidence="7">
    <location>
        <begin position="329"/>
        <end position="417"/>
    </location>
</feature>
<keyword evidence="4" id="KW-0720">Serine protease</keyword>
<gene>
    <name evidence="8" type="ORF">SAMN05216431_101105</name>
</gene>
<keyword evidence="6" id="KW-0472">Membrane</keyword>
<dbReference type="PANTHER" id="PTHR43343:SF3">
    <property type="entry name" value="PROTEASE DO-LIKE 8, CHLOROPLASTIC"/>
    <property type="match status" value="1"/>
</dbReference>
<reference evidence="8 9" key="1">
    <citation type="submission" date="2016-10" db="EMBL/GenBank/DDBJ databases">
        <authorList>
            <person name="Varghese N."/>
            <person name="Submissions S."/>
        </authorList>
    </citation>
    <scope>NUCLEOTIDE SEQUENCE [LARGE SCALE GENOMIC DNA]</scope>
    <source>
        <strain evidence="8 9">WC1T17</strain>
    </source>
</reference>
<dbReference type="SUPFAM" id="SSF50494">
    <property type="entry name" value="Trypsin-like serine proteases"/>
    <property type="match status" value="1"/>
</dbReference>
<keyword evidence="6" id="KW-0812">Transmembrane</keyword>
<dbReference type="EMBL" id="FOCC01000001">
    <property type="protein sequence ID" value="SEM32822.1"/>
    <property type="molecule type" value="Genomic_DNA"/>
</dbReference>
<comment type="similarity">
    <text evidence="1">Belongs to the peptidase S1C family.</text>
</comment>
<evidence type="ECO:0000259" key="7">
    <source>
        <dbReference type="SMART" id="SM00228"/>
    </source>
</evidence>
<feature type="region of interest" description="Disordered" evidence="5">
    <location>
        <begin position="1"/>
        <end position="26"/>
    </location>
</feature>
<dbReference type="InterPro" id="IPR043504">
    <property type="entry name" value="Peptidase_S1_PA_chymotrypsin"/>
</dbReference>
<organism evidence="8 9">
    <name type="scientific">Ligilactobacillus ruminis</name>
    <dbReference type="NCBI Taxonomy" id="1623"/>
    <lineage>
        <taxon>Bacteria</taxon>
        <taxon>Bacillati</taxon>
        <taxon>Bacillota</taxon>
        <taxon>Bacilli</taxon>
        <taxon>Lactobacillales</taxon>
        <taxon>Lactobacillaceae</taxon>
        <taxon>Ligilactobacillus</taxon>
    </lineage>
</organism>
<evidence type="ECO:0000256" key="4">
    <source>
        <dbReference type="ARBA" id="ARBA00022825"/>
    </source>
</evidence>
<evidence type="ECO:0000256" key="5">
    <source>
        <dbReference type="SAM" id="MobiDB-lite"/>
    </source>
</evidence>
<sequence>MEGVERMFDGEFDEIEPNQNPNDNGPKKNNWVKIFLIALAAGILGGGIVIGGYVFYQNHSSSAQETTENAKGTTSTSNVKVNVSTQASKAFKKIKGAVVSVEAYSESTSSSSTLEDLFGDFDSDSDTTSSTSTSEGSGVIYKKSGNVAFIVTNNHVISGASKVEVLLSSGKKVKASVVGHDSVSDLAVLKIDATNVTQVATFGDSDNIEVGETALAIGSPLGSEYATSLTQGIISAKKRTIDVTDSNGTATGQATVIQTDAAINPGNSGGPLINLAGQVIGINSMKLSSTGTSSSSSSTSVEGMGFAIPSNEVVNIINQLVKNGKVVRPALGISLVNVSDVTTTAQSQTLKLPSSVTSGIVVLKINSGSPLKNSGISKYDVIVSLGGKKVSDISSLRTALYKHSLNDSVQIKYYHDGKLKTTTVKLTLEANDSNTTTASNSAE</sequence>
<dbReference type="InterPro" id="IPR001940">
    <property type="entry name" value="Peptidase_S1C"/>
</dbReference>
<evidence type="ECO:0000256" key="6">
    <source>
        <dbReference type="SAM" id="Phobius"/>
    </source>
</evidence>
<evidence type="ECO:0000256" key="1">
    <source>
        <dbReference type="ARBA" id="ARBA00010541"/>
    </source>
</evidence>
<dbReference type="SUPFAM" id="SSF50156">
    <property type="entry name" value="PDZ domain-like"/>
    <property type="match status" value="1"/>
</dbReference>
<dbReference type="PANTHER" id="PTHR43343">
    <property type="entry name" value="PEPTIDASE S12"/>
    <property type="match status" value="1"/>
</dbReference>
<dbReference type="Gene3D" id="2.40.10.10">
    <property type="entry name" value="Trypsin-like serine proteases"/>
    <property type="match status" value="2"/>
</dbReference>
<dbReference type="InterPro" id="IPR051201">
    <property type="entry name" value="Chloro_Bact_Ser_Proteases"/>
</dbReference>
<dbReference type="CDD" id="cd06781">
    <property type="entry name" value="cpPDZ_BsHtra-like"/>
    <property type="match status" value="1"/>
</dbReference>
<evidence type="ECO:0000256" key="3">
    <source>
        <dbReference type="ARBA" id="ARBA00022801"/>
    </source>
</evidence>
<dbReference type="SMART" id="SM00228">
    <property type="entry name" value="PDZ"/>
    <property type="match status" value="1"/>
</dbReference>
<dbReference type="InterPro" id="IPR036034">
    <property type="entry name" value="PDZ_sf"/>
</dbReference>
<dbReference type="PRINTS" id="PR00834">
    <property type="entry name" value="PROTEASES2C"/>
</dbReference>
<evidence type="ECO:0000256" key="2">
    <source>
        <dbReference type="ARBA" id="ARBA00022670"/>
    </source>
</evidence>
<proteinExistence type="inferred from homology"/>
<comment type="caution">
    <text evidence="8">The sequence shown here is derived from an EMBL/GenBank/DDBJ whole genome shotgun (WGS) entry which is preliminary data.</text>
</comment>
<feature type="transmembrane region" description="Helical" evidence="6">
    <location>
        <begin position="34"/>
        <end position="56"/>
    </location>
</feature>
<accession>A0ABY1A916</accession>
<evidence type="ECO:0000313" key="8">
    <source>
        <dbReference type="EMBL" id="SEM32822.1"/>
    </source>
</evidence>
<dbReference type="Pfam" id="PF13180">
    <property type="entry name" value="PDZ_2"/>
    <property type="match status" value="1"/>
</dbReference>
<dbReference type="GO" id="GO:0008233">
    <property type="term" value="F:peptidase activity"/>
    <property type="evidence" value="ECO:0007669"/>
    <property type="project" value="UniProtKB-KW"/>
</dbReference>
<protein>
    <submittedName>
        <fullName evidence="8">Serine protease Do</fullName>
    </submittedName>
</protein>
<keyword evidence="6" id="KW-1133">Transmembrane helix</keyword>